<comment type="catalytic activity">
    <reaction evidence="1">
        <text>hexadecane-1,2-diol + hexadecanoyl-CoA = 2-hydroxyhexadecyl hexadecanoate + CoA</text>
        <dbReference type="Rhea" id="RHEA:38171"/>
        <dbReference type="ChEBI" id="CHEBI:57287"/>
        <dbReference type="ChEBI" id="CHEBI:57379"/>
        <dbReference type="ChEBI" id="CHEBI:75586"/>
        <dbReference type="ChEBI" id="CHEBI:75587"/>
    </reaction>
    <physiologicalReaction direction="left-to-right" evidence="1">
        <dbReference type="Rhea" id="RHEA:38172"/>
    </physiologicalReaction>
</comment>
<evidence type="ECO:0000256" key="17">
    <source>
        <dbReference type="ARBA" id="ARBA00023610"/>
    </source>
</evidence>
<evidence type="ECO:0000256" key="5">
    <source>
        <dbReference type="ARBA" id="ARBA00001313"/>
    </source>
</evidence>
<comment type="catalytic activity">
    <reaction evidence="5">
        <text>2-(9Z-octadecenoyl)-glycerol + hexadecanoyl-CoA = 1-hexadecanoyl-2-(9Z-octadecenoyl)-sn-glycerol + CoA</text>
        <dbReference type="Rhea" id="RHEA:38071"/>
        <dbReference type="ChEBI" id="CHEBI:57287"/>
        <dbReference type="ChEBI" id="CHEBI:57379"/>
        <dbReference type="ChEBI" id="CHEBI:73990"/>
        <dbReference type="ChEBI" id="CHEBI:75466"/>
    </reaction>
    <physiologicalReaction direction="left-to-right" evidence="5">
        <dbReference type="Rhea" id="RHEA:38072"/>
    </physiologicalReaction>
</comment>
<evidence type="ECO:0000256" key="25">
    <source>
        <dbReference type="ARBA" id="ARBA00048728"/>
    </source>
</evidence>
<dbReference type="PANTHER" id="PTHR10408">
    <property type="entry name" value="STEROL O-ACYLTRANSFERASE"/>
    <property type="match status" value="1"/>
</dbReference>
<evidence type="ECO:0000256" key="21">
    <source>
        <dbReference type="ARBA" id="ARBA00048096"/>
    </source>
</evidence>
<evidence type="ECO:0000256" key="22">
    <source>
        <dbReference type="ARBA" id="ARBA00048135"/>
    </source>
</evidence>
<evidence type="ECO:0000256" key="9">
    <source>
        <dbReference type="ARBA" id="ARBA00005175"/>
    </source>
</evidence>
<evidence type="ECO:0000256" key="27">
    <source>
        <dbReference type="ARBA" id="ARBA00049168"/>
    </source>
</evidence>
<proteinExistence type="inferred from homology"/>
<comment type="caution">
    <text evidence="32">The sequence shown here is derived from an EMBL/GenBank/DDBJ whole genome shotgun (WGS) entry which is preliminary data.</text>
</comment>
<evidence type="ECO:0000256" key="23">
    <source>
        <dbReference type="ARBA" id="ARBA00048614"/>
    </source>
</evidence>
<comment type="catalytic activity">
    <reaction evidence="18">
        <text>1,2-di-(9Z-octadecenoyl)-sn-glycerol + (9Z)-octadecenoyl-CoA = 1,2,3-tri-(9Z-octadecenoyl)-glycerol + CoA</text>
        <dbReference type="Rhea" id="RHEA:38219"/>
        <dbReference type="ChEBI" id="CHEBI:52333"/>
        <dbReference type="ChEBI" id="CHEBI:53753"/>
        <dbReference type="ChEBI" id="CHEBI:57287"/>
        <dbReference type="ChEBI" id="CHEBI:57387"/>
    </reaction>
    <physiologicalReaction direction="left-to-right" evidence="18">
        <dbReference type="Rhea" id="RHEA:38220"/>
    </physiologicalReaction>
</comment>
<reference evidence="32" key="1">
    <citation type="submission" date="2021-02" db="EMBL/GenBank/DDBJ databases">
        <authorList>
            <person name="Nowell W R."/>
        </authorList>
    </citation>
    <scope>NUCLEOTIDE SEQUENCE</scope>
    <source>
        <strain evidence="32">Ploen Becks lab</strain>
    </source>
</reference>
<evidence type="ECO:0000256" key="20">
    <source>
        <dbReference type="ARBA" id="ARBA00047807"/>
    </source>
</evidence>
<comment type="catalytic activity">
    <reaction evidence="24">
        <text>an acyl-CoA + a 1,2-diacyl-sn-glycerol = a triacyl-sn-glycerol + CoA</text>
        <dbReference type="Rhea" id="RHEA:10868"/>
        <dbReference type="ChEBI" id="CHEBI:17815"/>
        <dbReference type="ChEBI" id="CHEBI:57287"/>
        <dbReference type="ChEBI" id="CHEBI:58342"/>
        <dbReference type="ChEBI" id="CHEBI:64615"/>
        <dbReference type="EC" id="2.3.1.20"/>
    </reaction>
    <physiologicalReaction direction="left-to-right" evidence="24">
        <dbReference type="Rhea" id="RHEA:10869"/>
    </physiologicalReaction>
</comment>
<keyword evidence="15 29" id="KW-0472">Membrane</keyword>
<evidence type="ECO:0000256" key="7">
    <source>
        <dbReference type="ARBA" id="ARBA00001764"/>
    </source>
</evidence>
<feature type="active site" evidence="30">
    <location>
        <position position="389"/>
    </location>
</feature>
<comment type="subunit">
    <text evidence="17">Homodimer or homotetramer; both forms have similar enzymatic activities.</text>
</comment>
<dbReference type="GO" id="GO:0004144">
    <property type="term" value="F:diacylglycerol O-acyltransferase activity"/>
    <property type="evidence" value="ECO:0007669"/>
    <property type="project" value="UniProtKB-EC"/>
</dbReference>
<keyword evidence="14 31" id="KW-1133">Transmembrane helix</keyword>
<comment type="subcellular location">
    <subcellularLocation>
        <location evidence="8 29">Endoplasmic reticulum membrane</location>
        <topology evidence="8 29">Multi-pass membrane protein</topology>
    </subcellularLocation>
</comment>
<evidence type="ECO:0000256" key="10">
    <source>
        <dbReference type="ARBA" id="ARBA00009010"/>
    </source>
</evidence>
<comment type="catalytic activity">
    <reaction evidence="27">
        <text>1-(9Z-octadecenoyl)-glycerol + (9Z)-octadecenoyl-CoA = 1,2-di-(9Z-octadecenoyl)-glycerol + CoA</text>
        <dbReference type="Rhea" id="RHEA:37915"/>
        <dbReference type="ChEBI" id="CHEBI:52323"/>
        <dbReference type="ChEBI" id="CHEBI:57287"/>
        <dbReference type="ChEBI" id="CHEBI:57387"/>
        <dbReference type="ChEBI" id="CHEBI:75342"/>
    </reaction>
    <physiologicalReaction direction="left-to-right" evidence="27">
        <dbReference type="Rhea" id="RHEA:37916"/>
    </physiologicalReaction>
</comment>
<protein>
    <recommendedName>
        <fullName evidence="29">O-acyltransferase</fullName>
    </recommendedName>
</protein>
<comment type="catalytic activity">
    <reaction evidence="20">
        <text>1-O-(9Z-octadecenyl)-glycerol + (9Z)-octadecenoyl-CoA = 1-O-(9Z-octadecyl)-3-(9Z-octadecenoyl)-glycerol + CoA</text>
        <dbReference type="Rhea" id="RHEA:55340"/>
        <dbReference type="ChEBI" id="CHEBI:34116"/>
        <dbReference type="ChEBI" id="CHEBI:57287"/>
        <dbReference type="ChEBI" id="CHEBI:57387"/>
        <dbReference type="ChEBI" id="CHEBI:197429"/>
    </reaction>
    <physiologicalReaction direction="left-to-right" evidence="20">
        <dbReference type="Rhea" id="RHEA:55341"/>
    </physiologicalReaction>
</comment>
<feature type="transmembrane region" description="Helical" evidence="31">
    <location>
        <begin position="55"/>
        <end position="76"/>
    </location>
</feature>
<keyword evidence="11 29" id="KW-0808">Transferase</keyword>
<dbReference type="PANTHER" id="PTHR10408:SF7">
    <property type="entry name" value="DIACYLGLYCEROL O-ACYLTRANSFERASE 1"/>
    <property type="match status" value="1"/>
</dbReference>
<evidence type="ECO:0000256" key="4">
    <source>
        <dbReference type="ARBA" id="ARBA00001118"/>
    </source>
</evidence>
<feature type="transmembrane region" description="Helical" evidence="31">
    <location>
        <begin position="96"/>
        <end position="114"/>
    </location>
</feature>
<evidence type="ECO:0000256" key="16">
    <source>
        <dbReference type="ARBA" id="ARBA00023315"/>
    </source>
</evidence>
<evidence type="ECO:0000256" key="15">
    <source>
        <dbReference type="ARBA" id="ARBA00023136"/>
    </source>
</evidence>
<dbReference type="InterPro" id="IPR004299">
    <property type="entry name" value="MBOAT_fam"/>
</dbReference>
<evidence type="ECO:0000256" key="13">
    <source>
        <dbReference type="ARBA" id="ARBA00022824"/>
    </source>
</evidence>
<keyword evidence="33" id="KW-1185">Reference proteome</keyword>
<evidence type="ECO:0000256" key="14">
    <source>
        <dbReference type="ARBA" id="ARBA00022989"/>
    </source>
</evidence>
<evidence type="ECO:0000256" key="11">
    <source>
        <dbReference type="ARBA" id="ARBA00022679"/>
    </source>
</evidence>
<comment type="catalytic activity">
    <reaction evidence="23">
        <text>1-octadecanoyl-2-(5Z,8Z,11Z,14Z-eicosatetraenoyl)-sn-glycerol + (9Z)-octadecenoyl-CoA = 1-octadecanoyl-2-(5Z,8Z,11Z,14Z)-eicosatetraenoyl-3-(9Z)-octadecenoyl-sn-glycerol + CoA</text>
        <dbReference type="Rhea" id="RHEA:38307"/>
        <dbReference type="ChEBI" id="CHEBI:57287"/>
        <dbReference type="ChEBI" id="CHEBI:57387"/>
        <dbReference type="ChEBI" id="CHEBI:75728"/>
        <dbReference type="ChEBI" id="CHEBI:75729"/>
    </reaction>
    <physiologicalReaction direction="left-to-right" evidence="23">
        <dbReference type="Rhea" id="RHEA:38308"/>
    </physiologicalReaction>
</comment>
<feature type="transmembrane region" description="Helical" evidence="31">
    <location>
        <begin position="306"/>
        <end position="327"/>
    </location>
</feature>
<dbReference type="PIRSF" id="PIRSF000439">
    <property type="entry name" value="Oat_ACAT_DAG_ARE"/>
    <property type="match status" value="1"/>
</dbReference>
<dbReference type="AlphaFoldDB" id="A0A814B1K6"/>
<accession>A0A814B1K6</accession>
<dbReference type="OrthoDB" id="10039049at2759"/>
<dbReference type="Pfam" id="PF03062">
    <property type="entry name" value="MBOAT"/>
    <property type="match status" value="1"/>
</dbReference>
<dbReference type="Proteomes" id="UP000663879">
    <property type="component" value="Unassembled WGS sequence"/>
</dbReference>
<evidence type="ECO:0000256" key="6">
    <source>
        <dbReference type="ARBA" id="ARBA00001349"/>
    </source>
</evidence>
<evidence type="ECO:0000313" key="33">
    <source>
        <dbReference type="Proteomes" id="UP000663879"/>
    </source>
</evidence>
<evidence type="ECO:0000256" key="1">
    <source>
        <dbReference type="ARBA" id="ARBA00000174"/>
    </source>
</evidence>
<evidence type="ECO:0000256" key="29">
    <source>
        <dbReference type="PIRNR" id="PIRNR000439"/>
    </source>
</evidence>
<comment type="catalytic activity">
    <reaction evidence="26">
        <text>hexadecan-1-ol + hexadecanoyl-CoA = hexadecyl hexadecanoate + CoA</text>
        <dbReference type="Rhea" id="RHEA:38167"/>
        <dbReference type="ChEBI" id="CHEBI:16125"/>
        <dbReference type="ChEBI" id="CHEBI:57287"/>
        <dbReference type="ChEBI" id="CHEBI:57379"/>
        <dbReference type="ChEBI" id="CHEBI:75584"/>
    </reaction>
    <physiologicalReaction direction="left-to-right" evidence="26">
        <dbReference type="Rhea" id="RHEA:38168"/>
    </physiologicalReaction>
</comment>
<gene>
    <name evidence="32" type="ORF">OXX778_LOCUS12407</name>
</gene>
<name>A0A814B1K6_9BILA</name>
<evidence type="ECO:0000256" key="30">
    <source>
        <dbReference type="PIRSR" id="PIRSR000439-1"/>
    </source>
</evidence>
<evidence type="ECO:0000256" key="31">
    <source>
        <dbReference type="SAM" id="Phobius"/>
    </source>
</evidence>
<feature type="transmembrane region" description="Helical" evidence="31">
    <location>
        <begin position="157"/>
        <end position="179"/>
    </location>
</feature>
<comment type="catalytic activity">
    <reaction evidence="7">
        <text>all-trans-retinol + hexadecanoyl-CoA = all-trans-retinyl hexadecanoate + CoA</text>
        <dbReference type="Rhea" id="RHEA:38175"/>
        <dbReference type="ChEBI" id="CHEBI:17336"/>
        <dbReference type="ChEBI" id="CHEBI:17616"/>
        <dbReference type="ChEBI" id="CHEBI:57287"/>
        <dbReference type="ChEBI" id="CHEBI:57379"/>
    </reaction>
    <physiologicalReaction direction="left-to-right" evidence="7">
        <dbReference type="Rhea" id="RHEA:38176"/>
    </physiologicalReaction>
</comment>
<dbReference type="UniPathway" id="UPA00230"/>
<organism evidence="32 33">
    <name type="scientific">Brachionus calyciflorus</name>
    <dbReference type="NCBI Taxonomy" id="104777"/>
    <lineage>
        <taxon>Eukaryota</taxon>
        <taxon>Metazoa</taxon>
        <taxon>Spiralia</taxon>
        <taxon>Gnathifera</taxon>
        <taxon>Rotifera</taxon>
        <taxon>Eurotatoria</taxon>
        <taxon>Monogononta</taxon>
        <taxon>Pseudotrocha</taxon>
        <taxon>Ploima</taxon>
        <taxon>Brachionidae</taxon>
        <taxon>Brachionus</taxon>
    </lineage>
</organism>
<comment type="catalytic activity">
    <reaction evidence="21">
        <text>2,3-di-(9Z)-octadecenoyl-sn-glycerol + (9Z)-octadecenoyl-CoA = 1,2,3-tri-(9Z-octadecenoyl)-glycerol + CoA</text>
        <dbReference type="Rhea" id="RHEA:38439"/>
        <dbReference type="ChEBI" id="CHEBI:53753"/>
        <dbReference type="ChEBI" id="CHEBI:57287"/>
        <dbReference type="ChEBI" id="CHEBI:57387"/>
        <dbReference type="ChEBI" id="CHEBI:75824"/>
    </reaction>
    <physiologicalReaction direction="left-to-right" evidence="21">
        <dbReference type="Rhea" id="RHEA:38440"/>
    </physiologicalReaction>
</comment>
<keyword evidence="16 29" id="KW-0012">Acyltransferase</keyword>
<evidence type="ECO:0000256" key="2">
    <source>
        <dbReference type="ARBA" id="ARBA00000633"/>
    </source>
</evidence>
<dbReference type="PIRSF" id="PIRSF500231">
    <property type="entry name" value="Oat_dag"/>
    <property type="match status" value="1"/>
</dbReference>
<feature type="transmembrane region" description="Helical" evidence="31">
    <location>
        <begin position="259"/>
        <end position="278"/>
    </location>
</feature>
<feature type="transmembrane region" description="Helical" evidence="31">
    <location>
        <begin position="134"/>
        <end position="151"/>
    </location>
</feature>
<comment type="catalytic activity">
    <reaction evidence="28">
        <text>1,3-di-(9Z-octadecenoyl)-glycerol + (9Z)-octadecenoyl-CoA = 1,2,3-tri-(9Z-octadecenoyl)-glycerol + CoA</text>
        <dbReference type="Rhea" id="RHEA:38435"/>
        <dbReference type="ChEBI" id="CHEBI:53753"/>
        <dbReference type="ChEBI" id="CHEBI:57287"/>
        <dbReference type="ChEBI" id="CHEBI:57387"/>
        <dbReference type="ChEBI" id="CHEBI:75735"/>
    </reaction>
    <physiologicalReaction direction="left-to-right" evidence="28">
        <dbReference type="Rhea" id="RHEA:38436"/>
    </physiologicalReaction>
</comment>
<evidence type="ECO:0000256" key="8">
    <source>
        <dbReference type="ARBA" id="ARBA00004477"/>
    </source>
</evidence>
<comment type="catalytic activity">
    <reaction evidence="22">
        <text>2-(9Z-octadecenoyl)-glycerol + (9Z)-octadecenoyl-CoA = 1,2-di-(9Z-octadecenoyl)-sn-glycerol + CoA</text>
        <dbReference type="Rhea" id="RHEA:37911"/>
        <dbReference type="ChEBI" id="CHEBI:52333"/>
        <dbReference type="ChEBI" id="CHEBI:57287"/>
        <dbReference type="ChEBI" id="CHEBI:57387"/>
        <dbReference type="ChEBI" id="CHEBI:73990"/>
    </reaction>
    <physiologicalReaction direction="left-to-right" evidence="22">
        <dbReference type="Rhea" id="RHEA:37912"/>
    </physiologicalReaction>
</comment>
<comment type="pathway">
    <text evidence="9">Lipid metabolism; glycerolipid metabolism.</text>
</comment>
<comment type="catalytic activity">
    <reaction evidence="4">
        <text>hexadecane-1,2-diol + 2 hexadecanoyl-CoA = 1,2-O,O-dihexadecanoyl-1,2-hexadecanediol + 2 CoA</text>
        <dbReference type="Rhea" id="RHEA:38211"/>
        <dbReference type="ChEBI" id="CHEBI:57287"/>
        <dbReference type="ChEBI" id="CHEBI:57379"/>
        <dbReference type="ChEBI" id="CHEBI:75586"/>
        <dbReference type="ChEBI" id="CHEBI:75608"/>
    </reaction>
    <physiologicalReaction direction="left-to-right" evidence="4">
        <dbReference type="Rhea" id="RHEA:38212"/>
    </physiologicalReaction>
</comment>
<keyword evidence="13 29" id="KW-0256">Endoplasmic reticulum</keyword>
<comment type="catalytic activity">
    <reaction evidence="2">
        <text>all-trans-retinol + an acyl-CoA = an all-trans-retinyl ester + CoA</text>
        <dbReference type="Rhea" id="RHEA:11488"/>
        <dbReference type="ChEBI" id="CHEBI:17336"/>
        <dbReference type="ChEBI" id="CHEBI:57287"/>
        <dbReference type="ChEBI" id="CHEBI:58342"/>
        <dbReference type="ChEBI" id="CHEBI:63410"/>
        <dbReference type="EC" id="2.3.1.76"/>
    </reaction>
    <physiologicalReaction direction="left-to-right" evidence="2">
        <dbReference type="Rhea" id="RHEA:11489"/>
    </physiologicalReaction>
</comment>
<comment type="catalytic activity">
    <reaction evidence="6">
        <text>1,2-di-(9Z-octadecenoyl)-sn-glycerol + hexadecanoyl-CoA = 1,2-di-(9Z)-octadecenoyl-3-hexadecanoyl-sn-glycerol + CoA</text>
        <dbReference type="Rhea" id="RHEA:38163"/>
        <dbReference type="ChEBI" id="CHEBI:52333"/>
        <dbReference type="ChEBI" id="CHEBI:57287"/>
        <dbReference type="ChEBI" id="CHEBI:57379"/>
        <dbReference type="ChEBI" id="CHEBI:75583"/>
    </reaction>
    <physiologicalReaction direction="left-to-right" evidence="6">
        <dbReference type="Rhea" id="RHEA:38164"/>
    </physiologicalReaction>
</comment>
<evidence type="ECO:0000256" key="3">
    <source>
        <dbReference type="ARBA" id="ARBA00000895"/>
    </source>
</evidence>
<dbReference type="GO" id="GO:0050252">
    <property type="term" value="F:retinol O-fatty-acyltransferase activity"/>
    <property type="evidence" value="ECO:0007669"/>
    <property type="project" value="UniProtKB-EC"/>
</dbReference>
<evidence type="ECO:0000256" key="18">
    <source>
        <dbReference type="ARBA" id="ARBA00047367"/>
    </source>
</evidence>
<dbReference type="GO" id="GO:0019432">
    <property type="term" value="P:triglyceride biosynthetic process"/>
    <property type="evidence" value="ECO:0007669"/>
    <property type="project" value="InterPro"/>
</dbReference>
<keyword evidence="12 31" id="KW-0812">Transmembrane</keyword>
<evidence type="ECO:0000256" key="12">
    <source>
        <dbReference type="ARBA" id="ARBA00022692"/>
    </source>
</evidence>
<dbReference type="GO" id="GO:0005789">
    <property type="term" value="C:endoplasmic reticulum membrane"/>
    <property type="evidence" value="ECO:0007669"/>
    <property type="project" value="UniProtKB-SubCell"/>
</dbReference>
<evidence type="ECO:0000313" key="32">
    <source>
        <dbReference type="EMBL" id="CAF0921497.1"/>
    </source>
</evidence>
<dbReference type="EMBL" id="CAJNOC010002244">
    <property type="protein sequence ID" value="CAF0921497.1"/>
    <property type="molecule type" value="Genomic_DNA"/>
</dbReference>
<dbReference type="InterPro" id="IPR014371">
    <property type="entry name" value="Oat_ACAT_DAG_ARE"/>
</dbReference>
<comment type="catalytic activity">
    <reaction evidence="25">
        <text>1,2-di-(9Z-octadecenoyl)-glycerol + (9Z)-octadecenoate + H(+) = 1,2,3-tri-(9Z-octadecenoyl)-glycerol + H2O</text>
        <dbReference type="Rhea" id="RHEA:38379"/>
        <dbReference type="ChEBI" id="CHEBI:15377"/>
        <dbReference type="ChEBI" id="CHEBI:15378"/>
        <dbReference type="ChEBI" id="CHEBI:30823"/>
        <dbReference type="ChEBI" id="CHEBI:52323"/>
        <dbReference type="ChEBI" id="CHEBI:53753"/>
    </reaction>
    <physiologicalReaction direction="left-to-right" evidence="25">
        <dbReference type="Rhea" id="RHEA:38380"/>
    </physiologicalReaction>
</comment>
<feature type="transmembrane region" description="Helical" evidence="31">
    <location>
        <begin position="430"/>
        <end position="448"/>
    </location>
</feature>
<feature type="transmembrane region" description="Helical" evidence="31">
    <location>
        <begin position="377"/>
        <end position="394"/>
    </location>
</feature>
<dbReference type="InterPro" id="IPR027251">
    <property type="entry name" value="Diacylglycerol_acylTrfase1"/>
</dbReference>
<evidence type="ECO:0000256" key="26">
    <source>
        <dbReference type="ARBA" id="ARBA00048907"/>
    </source>
</evidence>
<sequence>MKNKTEVEEVRSRIKKDTINDKKHSHEQIHTYESVHKIRDSLLSSASGYTNYRGVLNLCVVLLVMSSGRLVLENILKYGFLVRIDVPIQFIKDPTAWPSLLAIVLSNIFTFNALKLERNLEKGIIQETTGKILCFLNIFTALLAPAIYLWYREANPVSSFFALTWYTCLSMKLVSYFQVNRYQRLKRRLENSKNEIDEKSNTDSIKKQTKNEPLIEYPDNLTYRNLYYFLSAPTLCYEINFPRSERIRKSFIIRRSGEIIFLSSLLLFLVQQWVVPILQNSKIPFRETNILKIIERLLKLAVPNHVIWLIGFYCFFHSYLNVIAEILRFGDREFYRDWWNSEDVNVFWQNWNIPVHKFCLRHIYKPLLNQGITKSQASLIVFFISAFFHEYLVSIPLRMFRIWAFLGMIVQIPFAVFVKKFLHGNYGNMAVWVSLIIGQPIAVMMYIHDYYIDYFKVSD</sequence>
<evidence type="ECO:0000256" key="28">
    <source>
        <dbReference type="ARBA" id="ARBA00049549"/>
    </source>
</evidence>
<comment type="catalytic activity">
    <reaction evidence="3">
        <text>13-cis-retinol + hexadecanoyl-CoA = 13-cis-retinyl hexadecanoate + CoA</text>
        <dbReference type="Rhea" id="RHEA:55296"/>
        <dbReference type="ChEBI" id="CHEBI:45479"/>
        <dbReference type="ChEBI" id="CHEBI:57287"/>
        <dbReference type="ChEBI" id="CHEBI:57379"/>
        <dbReference type="ChEBI" id="CHEBI:138722"/>
    </reaction>
    <physiologicalReaction direction="left-to-right" evidence="3">
        <dbReference type="Rhea" id="RHEA:55297"/>
    </physiologicalReaction>
</comment>
<comment type="catalytic activity">
    <reaction evidence="19">
        <text>1-O-(9Z-octadecyl)-3-(9Z-octadecenoyl)-glycerol + (9Z)-octadecenoyl-CoA = 1-O-(9Z-octadecenyl)-2,3-di-(9Z-octadecenoyl)glycerol + CoA</text>
        <dbReference type="Rhea" id="RHEA:55344"/>
        <dbReference type="ChEBI" id="CHEBI:57287"/>
        <dbReference type="ChEBI" id="CHEBI:57387"/>
        <dbReference type="ChEBI" id="CHEBI:138735"/>
        <dbReference type="ChEBI" id="CHEBI:197429"/>
    </reaction>
    <physiologicalReaction direction="left-to-right" evidence="19">
        <dbReference type="Rhea" id="RHEA:55345"/>
    </physiologicalReaction>
</comment>
<evidence type="ECO:0000256" key="24">
    <source>
        <dbReference type="ARBA" id="ARBA00048634"/>
    </source>
</evidence>
<evidence type="ECO:0000256" key="19">
    <source>
        <dbReference type="ARBA" id="ARBA00047609"/>
    </source>
</evidence>
<feature type="transmembrane region" description="Helical" evidence="31">
    <location>
        <begin position="400"/>
        <end position="418"/>
    </location>
</feature>
<comment type="similarity">
    <text evidence="10 29">Belongs to the membrane-bound acyltransferase family. Sterol o-acyltransferase subfamily.</text>
</comment>